<protein>
    <submittedName>
        <fullName evidence="4">Putative acetyltransferase</fullName>
    </submittedName>
</protein>
<dbReference type="AlphaFoldDB" id="A0A3S4I2N6"/>
<dbReference type="CDD" id="cd04301">
    <property type="entry name" value="NAT_SF"/>
    <property type="match status" value="1"/>
</dbReference>
<keyword evidence="1 4" id="KW-0808">Transferase</keyword>
<dbReference type="GO" id="GO:0016747">
    <property type="term" value="F:acyltransferase activity, transferring groups other than amino-acyl groups"/>
    <property type="evidence" value="ECO:0007669"/>
    <property type="project" value="InterPro"/>
</dbReference>
<dbReference type="STRING" id="61652.AXX16_4144"/>
<dbReference type="Proteomes" id="UP000271603">
    <property type="component" value="Chromosome"/>
</dbReference>
<dbReference type="Pfam" id="PF13508">
    <property type="entry name" value="Acetyltransf_7"/>
    <property type="match status" value="1"/>
</dbReference>
<feature type="domain" description="N-acetyltransferase" evidence="3">
    <location>
        <begin position="3"/>
        <end position="159"/>
    </location>
</feature>
<proteinExistence type="predicted"/>
<evidence type="ECO:0000313" key="4">
    <source>
        <dbReference type="EMBL" id="VEA72115.1"/>
    </source>
</evidence>
<sequence>MSVTIRLAQPADIDAMMAAERSAAALFRQLPQWAFIADDDIMSAAQHAALIAEEGVWLAQDGAAIAGFIAVRRDGTEWHIAELSVAAEHQRRGIGRRLIVAVADCAGRQGVRQLTLTTFRNVPWNAPYYQRLGFEIIPTVALSPRLREQMAVEAEYGLPLGSRCAMKFTLL</sequence>
<dbReference type="SUPFAM" id="SSF55729">
    <property type="entry name" value="Acyl-CoA N-acyltransferases (Nat)"/>
    <property type="match status" value="1"/>
</dbReference>
<dbReference type="PANTHER" id="PTHR43800">
    <property type="entry name" value="PEPTIDYL-LYSINE N-ACETYLTRANSFERASE YJAB"/>
    <property type="match status" value="1"/>
</dbReference>
<evidence type="ECO:0000256" key="2">
    <source>
        <dbReference type="ARBA" id="ARBA00023315"/>
    </source>
</evidence>
<keyword evidence="2" id="KW-0012">Acyltransferase</keyword>
<dbReference type="InterPro" id="IPR000182">
    <property type="entry name" value="GNAT_dom"/>
</dbReference>
<evidence type="ECO:0000259" key="3">
    <source>
        <dbReference type="PROSITE" id="PS51186"/>
    </source>
</evidence>
<dbReference type="Gene3D" id="3.40.630.30">
    <property type="match status" value="1"/>
</dbReference>
<dbReference type="PROSITE" id="PS51186">
    <property type="entry name" value="GNAT"/>
    <property type="match status" value="1"/>
</dbReference>
<evidence type="ECO:0000313" key="5">
    <source>
        <dbReference type="Proteomes" id="UP000271603"/>
    </source>
</evidence>
<gene>
    <name evidence="4" type="ORF">NCTC9419_03707</name>
</gene>
<name>A0A3S4I2N6_SERRU</name>
<dbReference type="EMBL" id="LR134155">
    <property type="protein sequence ID" value="VEA72115.1"/>
    <property type="molecule type" value="Genomic_DNA"/>
</dbReference>
<accession>A0A3S4I2N6</accession>
<evidence type="ECO:0000256" key="1">
    <source>
        <dbReference type="ARBA" id="ARBA00022679"/>
    </source>
</evidence>
<organism evidence="4 5">
    <name type="scientific">Serratia rubidaea</name>
    <name type="common">Serratia marinorubra</name>
    <dbReference type="NCBI Taxonomy" id="61652"/>
    <lineage>
        <taxon>Bacteria</taxon>
        <taxon>Pseudomonadati</taxon>
        <taxon>Pseudomonadota</taxon>
        <taxon>Gammaproteobacteria</taxon>
        <taxon>Enterobacterales</taxon>
        <taxon>Yersiniaceae</taxon>
        <taxon>Serratia</taxon>
    </lineage>
</organism>
<dbReference type="InterPro" id="IPR016181">
    <property type="entry name" value="Acyl_CoA_acyltransferase"/>
</dbReference>
<dbReference type="PANTHER" id="PTHR43800:SF1">
    <property type="entry name" value="PEPTIDYL-LYSINE N-ACETYLTRANSFERASE YJAB"/>
    <property type="match status" value="1"/>
</dbReference>
<reference evidence="4 5" key="1">
    <citation type="submission" date="2018-12" db="EMBL/GenBank/DDBJ databases">
        <authorList>
            <consortium name="Pathogen Informatics"/>
        </authorList>
    </citation>
    <scope>NUCLEOTIDE SEQUENCE [LARGE SCALE GENOMIC DNA]</scope>
    <source>
        <strain evidence="4 5">NCTC9419</strain>
    </source>
</reference>